<organism evidence="2 3">
    <name type="scientific">Sphingomonas oryzagri</name>
    <dbReference type="NCBI Taxonomy" id="3042314"/>
    <lineage>
        <taxon>Bacteria</taxon>
        <taxon>Pseudomonadati</taxon>
        <taxon>Pseudomonadota</taxon>
        <taxon>Alphaproteobacteria</taxon>
        <taxon>Sphingomonadales</taxon>
        <taxon>Sphingomonadaceae</taxon>
        <taxon>Sphingomonas</taxon>
    </lineage>
</organism>
<proteinExistence type="predicted"/>
<evidence type="ECO:0000313" key="2">
    <source>
        <dbReference type="EMBL" id="MDH7640547.1"/>
    </source>
</evidence>
<keyword evidence="1" id="KW-0812">Transmembrane</keyword>
<keyword evidence="1" id="KW-1133">Transmembrane helix</keyword>
<name>A0ABT6N611_9SPHN</name>
<evidence type="ECO:0000313" key="3">
    <source>
        <dbReference type="Proteomes" id="UP001160625"/>
    </source>
</evidence>
<protein>
    <submittedName>
        <fullName evidence="2">Uncharacterized protein</fullName>
    </submittedName>
</protein>
<keyword evidence="3" id="KW-1185">Reference proteome</keyword>
<accession>A0ABT6N611</accession>
<feature type="transmembrane region" description="Helical" evidence="1">
    <location>
        <begin position="54"/>
        <end position="72"/>
    </location>
</feature>
<evidence type="ECO:0000256" key="1">
    <source>
        <dbReference type="SAM" id="Phobius"/>
    </source>
</evidence>
<keyword evidence="1" id="KW-0472">Membrane</keyword>
<dbReference type="Proteomes" id="UP001160625">
    <property type="component" value="Unassembled WGS sequence"/>
</dbReference>
<gene>
    <name evidence="2" type="ORF">QGN17_17570</name>
</gene>
<reference evidence="2" key="1">
    <citation type="submission" date="2023-04" db="EMBL/GenBank/DDBJ databases">
        <title>Sphingomonas sp. MAHUQ-71 isolated from rice field.</title>
        <authorList>
            <person name="Huq M.A."/>
        </authorList>
    </citation>
    <scope>NUCLEOTIDE SEQUENCE</scope>
    <source>
        <strain evidence="2">MAHUQ-71</strain>
    </source>
</reference>
<comment type="caution">
    <text evidence="2">The sequence shown here is derived from an EMBL/GenBank/DDBJ whole genome shotgun (WGS) entry which is preliminary data.</text>
</comment>
<dbReference type="EMBL" id="JARYGZ010000003">
    <property type="protein sequence ID" value="MDH7640547.1"/>
    <property type="molecule type" value="Genomic_DNA"/>
</dbReference>
<sequence length="83" mass="9335">MPVSKDNIVRLADRRPVRTAQPIEPASLQRLYEGPRQRPRLIPLPLKPSRAKQIVDVAMIALIVLTIGYFAAEFARAYIAGRL</sequence>
<dbReference type="RefSeq" id="WP_281045906.1">
    <property type="nucleotide sequence ID" value="NZ_JARYGZ010000003.1"/>
</dbReference>